<evidence type="ECO:0000313" key="4">
    <source>
        <dbReference type="Proteomes" id="UP001175211"/>
    </source>
</evidence>
<dbReference type="RefSeq" id="XP_060329835.1">
    <property type="nucleotide sequence ID" value="XM_060473403.1"/>
</dbReference>
<sequence>MMSYYLHKSGEATMFSTTASLIFGLMRLVVASGIATSACSLLALISFIVWPKTLIFLGIDFVLPKLYVNSLLAMFNYRREHLEPHQSDAERGGNSFPTFLHIIPHSSEGSSAQVNINIPLTETERFRSLDDKSDHSKGASLAFE</sequence>
<dbReference type="GeneID" id="85356951"/>
<comment type="caution">
    <text evidence="3">The sequence shown here is derived from an EMBL/GenBank/DDBJ whole genome shotgun (WGS) entry which is preliminary data.</text>
</comment>
<protein>
    <recommendedName>
        <fullName evidence="2">DUF6534 domain-containing protein</fullName>
    </recommendedName>
</protein>
<feature type="transmembrane region" description="Helical" evidence="1">
    <location>
        <begin position="21"/>
        <end position="48"/>
    </location>
</feature>
<reference evidence="3" key="1">
    <citation type="submission" date="2023-06" db="EMBL/GenBank/DDBJ databases">
        <authorList>
            <consortium name="Lawrence Berkeley National Laboratory"/>
            <person name="Ahrendt S."/>
            <person name="Sahu N."/>
            <person name="Indic B."/>
            <person name="Wong-Bajracharya J."/>
            <person name="Merenyi Z."/>
            <person name="Ke H.-M."/>
            <person name="Monk M."/>
            <person name="Kocsube S."/>
            <person name="Drula E."/>
            <person name="Lipzen A."/>
            <person name="Balint B."/>
            <person name="Henrissat B."/>
            <person name="Andreopoulos B."/>
            <person name="Martin F.M."/>
            <person name="Harder C.B."/>
            <person name="Rigling D."/>
            <person name="Ford K.L."/>
            <person name="Foster G.D."/>
            <person name="Pangilinan J."/>
            <person name="Papanicolaou A."/>
            <person name="Barry K."/>
            <person name="LaButti K."/>
            <person name="Viragh M."/>
            <person name="Koriabine M."/>
            <person name="Yan M."/>
            <person name="Riley R."/>
            <person name="Champramary S."/>
            <person name="Plett K.L."/>
            <person name="Tsai I.J."/>
            <person name="Slot J."/>
            <person name="Sipos G."/>
            <person name="Plett J."/>
            <person name="Nagy L.G."/>
            <person name="Grigoriev I.V."/>
        </authorList>
    </citation>
    <scope>NUCLEOTIDE SEQUENCE</scope>
    <source>
        <strain evidence="3">CCBAS 213</strain>
    </source>
</reference>
<name>A0AA39KB00_ARMTA</name>
<accession>A0AA39KB00</accession>
<keyword evidence="1" id="KW-0812">Transmembrane</keyword>
<keyword evidence="1" id="KW-1133">Transmembrane helix</keyword>
<keyword evidence="4" id="KW-1185">Reference proteome</keyword>
<dbReference type="EMBL" id="JAUEPS010000021">
    <property type="protein sequence ID" value="KAK0457523.1"/>
    <property type="molecule type" value="Genomic_DNA"/>
</dbReference>
<proteinExistence type="predicted"/>
<feature type="domain" description="DUF6534" evidence="2">
    <location>
        <begin position="1"/>
        <end position="79"/>
    </location>
</feature>
<evidence type="ECO:0000313" key="3">
    <source>
        <dbReference type="EMBL" id="KAK0457523.1"/>
    </source>
</evidence>
<dbReference type="Pfam" id="PF20152">
    <property type="entry name" value="DUF6534"/>
    <property type="match status" value="1"/>
</dbReference>
<dbReference type="AlphaFoldDB" id="A0AA39KB00"/>
<evidence type="ECO:0000259" key="2">
    <source>
        <dbReference type="Pfam" id="PF20152"/>
    </source>
</evidence>
<dbReference type="Proteomes" id="UP001175211">
    <property type="component" value="Unassembled WGS sequence"/>
</dbReference>
<evidence type="ECO:0000256" key="1">
    <source>
        <dbReference type="SAM" id="Phobius"/>
    </source>
</evidence>
<dbReference type="InterPro" id="IPR045339">
    <property type="entry name" value="DUF6534"/>
</dbReference>
<gene>
    <name evidence="3" type="ORF">EV420DRAFT_1548802</name>
</gene>
<organism evidence="3 4">
    <name type="scientific">Armillaria tabescens</name>
    <name type="common">Ringless honey mushroom</name>
    <name type="synonym">Agaricus tabescens</name>
    <dbReference type="NCBI Taxonomy" id="1929756"/>
    <lineage>
        <taxon>Eukaryota</taxon>
        <taxon>Fungi</taxon>
        <taxon>Dikarya</taxon>
        <taxon>Basidiomycota</taxon>
        <taxon>Agaricomycotina</taxon>
        <taxon>Agaricomycetes</taxon>
        <taxon>Agaricomycetidae</taxon>
        <taxon>Agaricales</taxon>
        <taxon>Marasmiineae</taxon>
        <taxon>Physalacriaceae</taxon>
        <taxon>Desarmillaria</taxon>
    </lineage>
</organism>
<keyword evidence="1" id="KW-0472">Membrane</keyword>